<dbReference type="eggNOG" id="COG1089">
    <property type="taxonomic scope" value="Bacteria"/>
</dbReference>
<evidence type="ECO:0000313" key="3">
    <source>
        <dbReference type="Proteomes" id="UP000000323"/>
    </source>
</evidence>
<dbReference type="HOGENOM" id="CLU_007383_1_7_0"/>
<keyword evidence="3" id="KW-1185">Reference proteome</keyword>
<dbReference type="Gene3D" id="3.40.50.720">
    <property type="entry name" value="NAD(P)-binding Rossmann-like Domain"/>
    <property type="match status" value="1"/>
</dbReference>
<dbReference type="InterPro" id="IPR036291">
    <property type="entry name" value="NAD(P)-bd_dom_sf"/>
</dbReference>
<sequence length="326" mass="36457">MQERQVLVTGASGFVGPYLVRELKTQGWHVWALSRSGAPVEGATPVRADLLDRGAIQHIIQDIRPDVIFHLAAQSSVFSSFEHPIYTIENNTLGAANLLYSALDIDPKPRIIAIGSAEEYGKVKPNELPIDEKQPLAPISPYAVSKAAQTLLALSLHESQELPVTVLRPFNHTGPGQKPRLVIPSIAEQIARIEAGLSEPVIRVGNTESKRDFTDVRDIVKAYVLAVDRSRSGEIYNIGTGRSVSIQWILEFLVGQSKIDIKVETDPNRLRPSDIPELRCNPEKFRRDTGWEAHIPLEQTLIDILDYWRDRVKSDQYLVRHGRDTI</sequence>
<name>D1CCV1_THET1</name>
<accession>D1CCV1</accession>
<dbReference type="STRING" id="525904.Tter_1710"/>
<organism evidence="2 3">
    <name type="scientific">Thermobaculum terrenum (strain ATCC BAA-798 / CCMEE 7001 / YNP1)</name>
    <dbReference type="NCBI Taxonomy" id="525904"/>
    <lineage>
        <taxon>Bacteria</taxon>
        <taxon>Bacillati</taxon>
        <taxon>Chloroflexota</taxon>
        <taxon>Chloroflexia</taxon>
        <taxon>Candidatus Thermobaculales</taxon>
        <taxon>Candidatus Thermobaculaceae</taxon>
        <taxon>Thermobaculum</taxon>
    </lineage>
</organism>
<dbReference type="InterPro" id="IPR016040">
    <property type="entry name" value="NAD(P)-bd_dom"/>
</dbReference>
<feature type="domain" description="NAD(P)-binding" evidence="1">
    <location>
        <begin position="7"/>
        <end position="301"/>
    </location>
</feature>
<dbReference type="PANTHER" id="PTHR43000">
    <property type="entry name" value="DTDP-D-GLUCOSE 4,6-DEHYDRATASE-RELATED"/>
    <property type="match status" value="1"/>
</dbReference>
<dbReference type="Proteomes" id="UP000000323">
    <property type="component" value="Chromosome 1"/>
</dbReference>
<gene>
    <name evidence="2" type="ordered locus">Tter_1710</name>
</gene>
<protein>
    <submittedName>
        <fullName evidence="2">NAD-dependent epimerase/dehydratase</fullName>
    </submittedName>
</protein>
<dbReference type="SUPFAM" id="SSF51735">
    <property type="entry name" value="NAD(P)-binding Rossmann-fold domains"/>
    <property type="match status" value="1"/>
</dbReference>
<dbReference type="Gene3D" id="3.90.25.10">
    <property type="entry name" value="UDP-galactose 4-epimerase, domain 1"/>
    <property type="match status" value="1"/>
</dbReference>
<dbReference type="KEGG" id="ttr:Tter_1710"/>
<dbReference type="EMBL" id="CP001825">
    <property type="protein sequence ID" value="ACZ42616.1"/>
    <property type="molecule type" value="Genomic_DNA"/>
</dbReference>
<dbReference type="OrthoDB" id="9779041at2"/>
<dbReference type="RefSeq" id="WP_012875650.1">
    <property type="nucleotide sequence ID" value="NC_013525.1"/>
</dbReference>
<dbReference type="AlphaFoldDB" id="D1CCV1"/>
<proteinExistence type="predicted"/>
<dbReference type="CDD" id="cd05260">
    <property type="entry name" value="GDP_MD_SDR_e"/>
    <property type="match status" value="1"/>
</dbReference>
<evidence type="ECO:0000259" key="1">
    <source>
        <dbReference type="Pfam" id="PF16363"/>
    </source>
</evidence>
<evidence type="ECO:0000313" key="2">
    <source>
        <dbReference type="EMBL" id="ACZ42616.1"/>
    </source>
</evidence>
<reference evidence="3" key="1">
    <citation type="journal article" date="2010" name="Stand. Genomic Sci.">
        <title>Complete genome sequence of 'Thermobaculum terrenum' type strain (YNP1).</title>
        <authorList>
            <person name="Kiss H."/>
            <person name="Cleland D."/>
            <person name="Lapidus A."/>
            <person name="Lucas S."/>
            <person name="Glavina Del Rio T."/>
            <person name="Nolan M."/>
            <person name="Tice H."/>
            <person name="Han C."/>
            <person name="Goodwin L."/>
            <person name="Pitluck S."/>
            <person name="Liolios K."/>
            <person name="Ivanova N."/>
            <person name="Mavromatis K."/>
            <person name="Ovchinnikova G."/>
            <person name="Pati A."/>
            <person name="Chen A."/>
            <person name="Palaniappan K."/>
            <person name="Land M."/>
            <person name="Hauser L."/>
            <person name="Chang Y."/>
            <person name="Jeffries C."/>
            <person name="Lu M."/>
            <person name="Brettin T."/>
            <person name="Detter J."/>
            <person name="Goker M."/>
            <person name="Tindall B."/>
            <person name="Beck B."/>
            <person name="McDermott T."/>
            <person name="Woyke T."/>
            <person name="Bristow J."/>
            <person name="Eisen J."/>
            <person name="Markowitz V."/>
            <person name="Hugenholtz P."/>
            <person name="Kyrpides N."/>
            <person name="Klenk H."/>
            <person name="Cheng J."/>
        </authorList>
    </citation>
    <scope>NUCLEOTIDE SEQUENCE [LARGE SCALE GENOMIC DNA]</scope>
    <source>
        <strain evidence="3">ATCC BAA-798 / YNP1</strain>
    </source>
</reference>
<dbReference type="Pfam" id="PF16363">
    <property type="entry name" value="GDP_Man_Dehyd"/>
    <property type="match status" value="1"/>
</dbReference>